<sequence length="109" mass="12039">MKDMVEGQKVFGGQIHFLFDNIQKLQTLQRGVLMSDICTTEEERLPSSPPLPAINYGLASTVAGHFDIVPRVVVELSIDWLYDGLKGSRAQIYNEGDSAVLQCQVDVVS</sequence>
<organism evidence="1 2">
    <name type="scientific">Liparis tanakae</name>
    <name type="common">Tanaka's snailfish</name>
    <dbReference type="NCBI Taxonomy" id="230148"/>
    <lineage>
        <taxon>Eukaryota</taxon>
        <taxon>Metazoa</taxon>
        <taxon>Chordata</taxon>
        <taxon>Craniata</taxon>
        <taxon>Vertebrata</taxon>
        <taxon>Euteleostomi</taxon>
        <taxon>Actinopterygii</taxon>
        <taxon>Neopterygii</taxon>
        <taxon>Teleostei</taxon>
        <taxon>Neoteleostei</taxon>
        <taxon>Acanthomorphata</taxon>
        <taxon>Eupercaria</taxon>
        <taxon>Perciformes</taxon>
        <taxon>Cottioidei</taxon>
        <taxon>Cottales</taxon>
        <taxon>Liparidae</taxon>
        <taxon>Liparis</taxon>
    </lineage>
</organism>
<keyword evidence="2" id="KW-1185">Reference proteome</keyword>
<evidence type="ECO:0000313" key="1">
    <source>
        <dbReference type="EMBL" id="TNN84977.1"/>
    </source>
</evidence>
<proteinExistence type="predicted"/>
<name>A0A4Z2J4N2_9TELE</name>
<dbReference type="AlphaFoldDB" id="A0A4Z2J4N2"/>
<accession>A0A4Z2J4N2</accession>
<comment type="caution">
    <text evidence="1">The sequence shown here is derived from an EMBL/GenBank/DDBJ whole genome shotgun (WGS) entry which is preliminary data.</text>
</comment>
<reference evidence="1 2" key="1">
    <citation type="submission" date="2019-03" db="EMBL/GenBank/DDBJ databases">
        <title>First draft genome of Liparis tanakae, snailfish: a comprehensive survey of snailfish specific genes.</title>
        <authorList>
            <person name="Kim W."/>
            <person name="Song I."/>
            <person name="Jeong J.-H."/>
            <person name="Kim D."/>
            <person name="Kim S."/>
            <person name="Ryu S."/>
            <person name="Song J.Y."/>
            <person name="Lee S.K."/>
        </authorList>
    </citation>
    <scope>NUCLEOTIDE SEQUENCE [LARGE SCALE GENOMIC DNA]</scope>
    <source>
        <tissue evidence="1">Muscle</tissue>
    </source>
</reference>
<evidence type="ECO:0000313" key="2">
    <source>
        <dbReference type="Proteomes" id="UP000314294"/>
    </source>
</evidence>
<dbReference type="Proteomes" id="UP000314294">
    <property type="component" value="Unassembled WGS sequence"/>
</dbReference>
<gene>
    <name evidence="1" type="ORF">EYF80_004631</name>
</gene>
<dbReference type="EMBL" id="SRLO01000023">
    <property type="protein sequence ID" value="TNN84977.1"/>
    <property type="molecule type" value="Genomic_DNA"/>
</dbReference>
<protein>
    <submittedName>
        <fullName evidence="1">Uncharacterized protein</fullName>
    </submittedName>
</protein>